<reference evidence="1" key="1">
    <citation type="submission" date="2023-07" db="EMBL/GenBank/DDBJ databases">
        <title>Black Yeasts Isolated from many extreme environments.</title>
        <authorList>
            <person name="Coleine C."/>
            <person name="Stajich J.E."/>
            <person name="Selbmann L."/>
        </authorList>
    </citation>
    <scope>NUCLEOTIDE SEQUENCE</scope>
    <source>
        <strain evidence="1">CCFEE 5714</strain>
    </source>
</reference>
<gene>
    <name evidence="1" type="ORF">LTR37_014111</name>
</gene>
<evidence type="ECO:0000313" key="2">
    <source>
        <dbReference type="Proteomes" id="UP001281147"/>
    </source>
</evidence>
<dbReference type="Proteomes" id="UP001281147">
    <property type="component" value="Unassembled WGS sequence"/>
</dbReference>
<dbReference type="EMBL" id="JAUTXU010000144">
    <property type="protein sequence ID" value="KAK3704008.1"/>
    <property type="molecule type" value="Genomic_DNA"/>
</dbReference>
<accession>A0ACC3MUM0</accession>
<evidence type="ECO:0000313" key="1">
    <source>
        <dbReference type="EMBL" id="KAK3704008.1"/>
    </source>
</evidence>
<keyword evidence="2" id="KW-1185">Reference proteome</keyword>
<proteinExistence type="predicted"/>
<comment type="caution">
    <text evidence="1">The sequence shown here is derived from an EMBL/GenBank/DDBJ whole genome shotgun (WGS) entry which is preliminary data.</text>
</comment>
<sequence length="153" mass="17495">MPPRKRLAPIRPRTPEPIPISKAEADEDAVLVTKSAAVCNHCYSTSGDLVLLDPRPLPARHRHVKHERTVPFFHILICPVCEANAIIERRVAAFWVYVTVKELLENISEEQKRSFEKQFDAAIDGLRRSGPRLTRLAWKKEEDGNWSDDAVNY</sequence>
<name>A0ACC3MUM0_9PEZI</name>
<organism evidence="1 2">
    <name type="scientific">Vermiconidia calcicola</name>
    <dbReference type="NCBI Taxonomy" id="1690605"/>
    <lineage>
        <taxon>Eukaryota</taxon>
        <taxon>Fungi</taxon>
        <taxon>Dikarya</taxon>
        <taxon>Ascomycota</taxon>
        <taxon>Pezizomycotina</taxon>
        <taxon>Dothideomycetes</taxon>
        <taxon>Dothideomycetidae</taxon>
        <taxon>Mycosphaerellales</taxon>
        <taxon>Extremaceae</taxon>
        <taxon>Vermiconidia</taxon>
    </lineage>
</organism>
<protein>
    <submittedName>
        <fullName evidence="1">Uncharacterized protein</fullName>
    </submittedName>
</protein>